<comment type="caution">
    <text evidence="1">The sequence shown here is derived from an EMBL/GenBank/DDBJ whole genome shotgun (WGS) entry which is preliminary data.</text>
</comment>
<protein>
    <recommendedName>
        <fullName evidence="3">TIGR02646 family protein</fullName>
    </recommendedName>
</protein>
<evidence type="ECO:0000313" key="1">
    <source>
        <dbReference type="EMBL" id="MDI9875646.1"/>
    </source>
</evidence>
<proteinExistence type="predicted"/>
<keyword evidence="2" id="KW-1185">Reference proteome</keyword>
<sequence length="218" mass="25667">MKRIDKSVILSTAYKKWEENLEAHQCPHPAYNSSKGMFYHDIIMNLYHCQNGLCAYTERTLVLTGLENHCWNQEGRYSADLPSHFGELEHFDESLKSDKGWLWDNLFMVDGKINRNKNRRKIDSILKPDLPEYDPFALLSYDHEKHVFFANTQNTDLTEEHIQSINDMIDILGINYVKDWRRKEITSRIKAIEFNHEPAPLTEYPTAFEMTKRNLGLV</sequence>
<accession>A0ABT6Z3D7</accession>
<evidence type="ECO:0000313" key="2">
    <source>
        <dbReference type="Proteomes" id="UP001225761"/>
    </source>
</evidence>
<dbReference type="EMBL" id="JASHIE010000009">
    <property type="protein sequence ID" value="MDI9875646.1"/>
    <property type="molecule type" value="Genomic_DNA"/>
</dbReference>
<name>A0ABT6Z3D7_9BACT</name>
<organism evidence="1 2">
    <name type="scientific">Flectobacillus rivi</name>
    <dbReference type="NCBI Taxonomy" id="2984209"/>
    <lineage>
        <taxon>Bacteria</taxon>
        <taxon>Pseudomonadati</taxon>
        <taxon>Bacteroidota</taxon>
        <taxon>Cytophagia</taxon>
        <taxon>Cytophagales</taxon>
        <taxon>Flectobacillaceae</taxon>
        <taxon>Flectobacillus</taxon>
    </lineage>
</organism>
<evidence type="ECO:0008006" key="3">
    <source>
        <dbReference type="Google" id="ProtNLM"/>
    </source>
</evidence>
<dbReference type="Proteomes" id="UP001225761">
    <property type="component" value="Unassembled WGS sequence"/>
</dbReference>
<dbReference type="RefSeq" id="WP_283382192.1">
    <property type="nucleotide sequence ID" value="NZ_JASHIE010000009.1"/>
</dbReference>
<reference evidence="1 2" key="1">
    <citation type="submission" date="2023-05" db="EMBL/GenBank/DDBJ databases">
        <title>Novel species of genus Flectobacillus isolated from stream in China.</title>
        <authorList>
            <person name="Lu H."/>
        </authorList>
    </citation>
    <scope>NUCLEOTIDE SEQUENCE [LARGE SCALE GENOMIC DNA]</scope>
    <source>
        <strain evidence="1 2">LFS242W</strain>
    </source>
</reference>
<gene>
    <name evidence="1" type="ORF">QM481_13980</name>
</gene>